<accession>A0A8J5V3U0</accession>
<dbReference type="Proteomes" id="UP000729402">
    <property type="component" value="Unassembled WGS sequence"/>
</dbReference>
<gene>
    <name evidence="1" type="ORF">GUJ93_ZPchr0002g23207</name>
</gene>
<reference evidence="1" key="1">
    <citation type="journal article" date="2021" name="bioRxiv">
        <title>Whole Genome Assembly and Annotation of Northern Wild Rice, Zizania palustris L., Supports a Whole Genome Duplication in the Zizania Genus.</title>
        <authorList>
            <person name="Haas M."/>
            <person name="Kono T."/>
            <person name="Macchietto M."/>
            <person name="Millas R."/>
            <person name="McGilp L."/>
            <person name="Shao M."/>
            <person name="Duquette J."/>
            <person name="Hirsch C.N."/>
            <person name="Kimball J."/>
        </authorList>
    </citation>
    <scope>NUCLEOTIDE SEQUENCE</scope>
    <source>
        <tissue evidence="1">Fresh leaf tissue</tissue>
    </source>
</reference>
<reference evidence="1" key="2">
    <citation type="submission" date="2021-02" db="EMBL/GenBank/DDBJ databases">
        <authorList>
            <person name="Kimball J.A."/>
            <person name="Haas M.W."/>
            <person name="Macchietto M."/>
            <person name="Kono T."/>
            <person name="Duquette J."/>
            <person name="Shao M."/>
        </authorList>
    </citation>
    <scope>NUCLEOTIDE SEQUENCE</scope>
    <source>
        <tissue evidence="1">Fresh leaf tissue</tissue>
    </source>
</reference>
<comment type="caution">
    <text evidence="1">The sequence shown here is derived from an EMBL/GenBank/DDBJ whole genome shotgun (WGS) entry which is preliminary data.</text>
</comment>
<organism evidence="1 2">
    <name type="scientific">Zizania palustris</name>
    <name type="common">Northern wild rice</name>
    <dbReference type="NCBI Taxonomy" id="103762"/>
    <lineage>
        <taxon>Eukaryota</taxon>
        <taxon>Viridiplantae</taxon>
        <taxon>Streptophyta</taxon>
        <taxon>Embryophyta</taxon>
        <taxon>Tracheophyta</taxon>
        <taxon>Spermatophyta</taxon>
        <taxon>Magnoliopsida</taxon>
        <taxon>Liliopsida</taxon>
        <taxon>Poales</taxon>
        <taxon>Poaceae</taxon>
        <taxon>BOP clade</taxon>
        <taxon>Oryzoideae</taxon>
        <taxon>Oryzeae</taxon>
        <taxon>Zizaniinae</taxon>
        <taxon>Zizania</taxon>
    </lineage>
</organism>
<name>A0A8J5V3U0_ZIZPA</name>
<keyword evidence="2" id="KW-1185">Reference proteome</keyword>
<dbReference type="AlphaFoldDB" id="A0A8J5V3U0"/>
<protein>
    <submittedName>
        <fullName evidence="1">Uncharacterized protein</fullName>
    </submittedName>
</protein>
<proteinExistence type="predicted"/>
<evidence type="ECO:0000313" key="1">
    <source>
        <dbReference type="EMBL" id="KAG8057587.1"/>
    </source>
</evidence>
<evidence type="ECO:0000313" key="2">
    <source>
        <dbReference type="Proteomes" id="UP000729402"/>
    </source>
</evidence>
<sequence>MDAAWKPFHWTTAQLHLAAAMALDFGRSRGGSGFGQPVPTPLGRLRTVAACGNVGAASSGGVKVTEGLLEANGVGAV</sequence>
<dbReference type="EMBL" id="JAAALK010000287">
    <property type="protein sequence ID" value="KAG8057587.1"/>
    <property type="molecule type" value="Genomic_DNA"/>
</dbReference>